<keyword evidence="8" id="KW-0812">Transmembrane</keyword>
<dbReference type="PROSITE" id="PS50112">
    <property type="entry name" value="PAS"/>
    <property type="match status" value="1"/>
</dbReference>
<evidence type="ECO:0000256" key="5">
    <source>
        <dbReference type="ARBA" id="ARBA00022679"/>
    </source>
</evidence>
<evidence type="ECO:0000259" key="9">
    <source>
        <dbReference type="PROSITE" id="PS50109"/>
    </source>
</evidence>
<dbReference type="InterPro" id="IPR000700">
    <property type="entry name" value="PAS-assoc_C"/>
</dbReference>
<dbReference type="CDD" id="cd00075">
    <property type="entry name" value="HATPase"/>
    <property type="match status" value="1"/>
</dbReference>
<protein>
    <recommendedName>
        <fullName evidence="3">histidine kinase</fullName>
        <ecNumber evidence="3">2.7.13.3</ecNumber>
    </recommendedName>
</protein>
<dbReference type="NCBIfam" id="TIGR00229">
    <property type="entry name" value="sensory_box"/>
    <property type="match status" value="2"/>
</dbReference>
<dbReference type="CDD" id="cd00130">
    <property type="entry name" value="PAS"/>
    <property type="match status" value="2"/>
</dbReference>
<dbReference type="InterPro" id="IPR050736">
    <property type="entry name" value="Sensor_HK_Regulatory"/>
</dbReference>
<dbReference type="FunFam" id="3.30.565.10:FF:000006">
    <property type="entry name" value="Sensor histidine kinase WalK"/>
    <property type="match status" value="1"/>
</dbReference>
<feature type="domain" description="Histidine kinase" evidence="9">
    <location>
        <begin position="620"/>
        <end position="836"/>
    </location>
</feature>
<dbReference type="SUPFAM" id="SSF55874">
    <property type="entry name" value="ATPase domain of HSP90 chaperone/DNA topoisomerase II/histidine kinase"/>
    <property type="match status" value="1"/>
</dbReference>
<proteinExistence type="predicted"/>
<dbReference type="PRINTS" id="PR00344">
    <property type="entry name" value="BCTRLSENSOR"/>
</dbReference>
<dbReference type="InterPro" id="IPR001610">
    <property type="entry name" value="PAC"/>
</dbReference>
<evidence type="ECO:0000259" key="10">
    <source>
        <dbReference type="PROSITE" id="PS50112"/>
    </source>
</evidence>
<name>A0A328ZJS4_9BURK</name>
<keyword evidence="6 12" id="KW-0418">Kinase</keyword>
<organism evidence="12 13">
    <name type="scientific">Paracidovorax anthurii</name>
    <dbReference type="NCBI Taxonomy" id="78229"/>
    <lineage>
        <taxon>Bacteria</taxon>
        <taxon>Pseudomonadati</taxon>
        <taxon>Pseudomonadota</taxon>
        <taxon>Betaproteobacteria</taxon>
        <taxon>Burkholderiales</taxon>
        <taxon>Comamonadaceae</taxon>
        <taxon>Paracidovorax</taxon>
    </lineage>
</organism>
<dbReference type="InterPro" id="IPR004358">
    <property type="entry name" value="Sig_transdc_His_kin-like_C"/>
</dbReference>
<keyword evidence="8" id="KW-0472">Membrane</keyword>
<dbReference type="Gene3D" id="1.10.287.130">
    <property type="match status" value="1"/>
</dbReference>
<comment type="subcellular location">
    <subcellularLocation>
        <location evidence="2">Cell inner membrane</location>
        <topology evidence="2">Multi-pass membrane protein</topology>
    </subcellularLocation>
</comment>
<evidence type="ECO:0000256" key="4">
    <source>
        <dbReference type="ARBA" id="ARBA00022553"/>
    </source>
</evidence>
<evidence type="ECO:0000256" key="8">
    <source>
        <dbReference type="SAM" id="Phobius"/>
    </source>
</evidence>
<dbReference type="Pfam" id="PF08448">
    <property type="entry name" value="PAS_4"/>
    <property type="match status" value="2"/>
</dbReference>
<keyword evidence="13" id="KW-1185">Reference proteome</keyword>
<reference evidence="12 13" key="1">
    <citation type="submission" date="2018-06" db="EMBL/GenBank/DDBJ databases">
        <title>Genomic Encyclopedia of Archaeal and Bacterial Type Strains, Phase II (KMG-II): from individual species to whole genera.</title>
        <authorList>
            <person name="Goeker M."/>
        </authorList>
    </citation>
    <scope>NUCLEOTIDE SEQUENCE [LARGE SCALE GENOMIC DNA]</scope>
    <source>
        <strain evidence="12 13">CFPB 3232</strain>
    </source>
</reference>
<dbReference type="AlphaFoldDB" id="A0A328ZJS4"/>
<dbReference type="InterPro" id="IPR036097">
    <property type="entry name" value="HisK_dim/P_sf"/>
</dbReference>
<dbReference type="InterPro" id="IPR035965">
    <property type="entry name" value="PAS-like_dom_sf"/>
</dbReference>
<accession>A0A328ZJS4</accession>
<evidence type="ECO:0000313" key="13">
    <source>
        <dbReference type="Proteomes" id="UP000248856"/>
    </source>
</evidence>
<dbReference type="CDD" id="cd18774">
    <property type="entry name" value="PDC2_HK_sensor"/>
    <property type="match status" value="1"/>
</dbReference>
<dbReference type="InterPro" id="IPR003594">
    <property type="entry name" value="HATPase_dom"/>
</dbReference>
<comment type="catalytic activity">
    <reaction evidence="1">
        <text>ATP + protein L-histidine = ADP + protein N-phospho-L-histidine.</text>
        <dbReference type="EC" id="2.7.13.3"/>
    </reaction>
</comment>
<dbReference type="SMART" id="SM00086">
    <property type="entry name" value="PAC"/>
    <property type="match status" value="2"/>
</dbReference>
<dbReference type="Pfam" id="PF00512">
    <property type="entry name" value="HisKA"/>
    <property type="match status" value="1"/>
</dbReference>
<feature type="transmembrane region" description="Helical" evidence="8">
    <location>
        <begin position="312"/>
        <end position="334"/>
    </location>
</feature>
<evidence type="ECO:0000256" key="6">
    <source>
        <dbReference type="ARBA" id="ARBA00022777"/>
    </source>
</evidence>
<dbReference type="RefSeq" id="WP_245951387.1">
    <property type="nucleotide sequence ID" value="NZ_CBCSGC010000096.1"/>
</dbReference>
<dbReference type="PANTHER" id="PTHR43711:SF1">
    <property type="entry name" value="HISTIDINE KINASE 1"/>
    <property type="match status" value="1"/>
</dbReference>
<dbReference type="PROSITE" id="PS50109">
    <property type="entry name" value="HIS_KIN"/>
    <property type="match status" value="1"/>
</dbReference>
<feature type="domain" description="PAS" evidence="10">
    <location>
        <begin position="357"/>
        <end position="427"/>
    </location>
</feature>
<evidence type="ECO:0000313" key="12">
    <source>
        <dbReference type="EMBL" id="RAR86139.1"/>
    </source>
</evidence>
<dbReference type="Pfam" id="PF02518">
    <property type="entry name" value="HATPase_c"/>
    <property type="match status" value="1"/>
</dbReference>
<keyword evidence="7" id="KW-0902">Two-component regulatory system</keyword>
<dbReference type="SMART" id="SM00091">
    <property type="entry name" value="PAS"/>
    <property type="match status" value="2"/>
</dbReference>
<dbReference type="Proteomes" id="UP000248856">
    <property type="component" value="Unassembled WGS sequence"/>
</dbReference>
<feature type="domain" description="PAC" evidence="11">
    <location>
        <begin position="550"/>
        <end position="602"/>
    </location>
</feature>
<dbReference type="SMART" id="SM00387">
    <property type="entry name" value="HATPase_c"/>
    <property type="match status" value="1"/>
</dbReference>
<dbReference type="InterPro" id="IPR003661">
    <property type="entry name" value="HisK_dim/P_dom"/>
</dbReference>
<evidence type="ECO:0000256" key="7">
    <source>
        <dbReference type="ARBA" id="ARBA00023012"/>
    </source>
</evidence>
<gene>
    <name evidence="12" type="ORF">AX018_1002100</name>
</gene>
<evidence type="ECO:0000256" key="3">
    <source>
        <dbReference type="ARBA" id="ARBA00012438"/>
    </source>
</evidence>
<dbReference type="SUPFAM" id="SSF47384">
    <property type="entry name" value="Homodimeric domain of signal transducing histidine kinase"/>
    <property type="match status" value="1"/>
</dbReference>
<keyword evidence="5" id="KW-0808">Transferase</keyword>
<comment type="caution">
    <text evidence="12">The sequence shown here is derived from an EMBL/GenBank/DDBJ whole genome shotgun (WGS) entry which is preliminary data.</text>
</comment>
<dbReference type="EMBL" id="QLTA01000002">
    <property type="protein sequence ID" value="RAR86139.1"/>
    <property type="molecule type" value="Genomic_DNA"/>
</dbReference>
<evidence type="ECO:0000259" key="11">
    <source>
        <dbReference type="PROSITE" id="PS50113"/>
    </source>
</evidence>
<dbReference type="InterPro" id="IPR000014">
    <property type="entry name" value="PAS"/>
</dbReference>
<dbReference type="Gene3D" id="3.30.565.10">
    <property type="entry name" value="Histidine kinase-like ATPase, C-terminal domain"/>
    <property type="match status" value="1"/>
</dbReference>
<sequence length="846" mass="91634">MMRQVLRGIPFNGAFRTLARRASRQPASALVLAAGLAAAAGALITTIAVGVGDMRSSLAASITQAQLLARVLEDQTTRTFEAGEVVLATLAHMPAMSGSRDDPQATDDAMRQVLAALPFMRSVSIVGEDGRVLSSTDPAATGIKIDRERLGPWLEPGRQHIGAPLSGRGLASLRRDSPPAAVPPGLSFVPMLQGFRDESGAVLQLVGLMNPDALSNFQYLALESLSYDAVIATDSGHVLASSITTHNLAGWNLSKLPVFTSYLPRSEHGSYVGTGVLGKDRILAYRASHGKPLVVIVEEPYAAALQRWFWEAYQFLAMGLLMVLLALALTWIAWRSLRAREAAQRAVDAAQARIARNEQDLALLLRSVQELIFRTDENGALTYVNARWTTLIGQPPASAVGQRLQDLVAPSSQGDMAAMLDPHADASLRACQVRLRDRYGDERVLDVAIVPLRDGARGGIKAFAGSAVDSTEREQAHQRLRAQLAFQNLLLETSPQPMMLTNREHRVILVNRAWELAIGRPRDKVVGRSLELYPRQSRDDAALAESGGGTSLELELSYGDGTRRATRVLKAAVHDERGGVTGVLSILMDISEFREAERATREAHDAAEEAARTRAEFVANMSHELRTPLQSIIGFAELGVARSGDTRLAPMFSDILVAGQRMLALVNDLLDVAKIESAIGTFHLERTDLRGHIRSVARELQPLLASRRQELRLDLPDRPLVVRADPLRFQQVVRNLLANAIKFSPEETPIHLRADADAGDHIHIEVEDQGPGIPPDELERIFDAFAQSSLTKDGSGGTGLGLAICRKIIDALEGRIYARNVPGGGAVFHIELPARGPTDTASAPLL</sequence>
<dbReference type="PROSITE" id="PS50113">
    <property type="entry name" value="PAC"/>
    <property type="match status" value="2"/>
</dbReference>
<dbReference type="CDD" id="cd00082">
    <property type="entry name" value="HisKA"/>
    <property type="match status" value="1"/>
</dbReference>
<dbReference type="PANTHER" id="PTHR43711">
    <property type="entry name" value="TWO-COMPONENT HISTIDINE KINASE"/>
    <property type="match status" value="1"/>
</dbReference>
<evidence type="ECO:0000256" key="2">
    <source>
        <dbReference type="ARBA" id="ARBA00004429"/>
    </source>
</evidence>
<dbReference type="Gene3D" id="3.30.450.20">
    <property type="entry name" value="PAS domain"/>
    <property type="match status" value="4"/>
</dbReference>
<dbReference type="GO" id="GO:0000155">
    <property type="term" value="F:phosphorelay sensor kinase activity"/>
    <property type="evidence" value="ECO:0007669"/>
    <property type="project" value="InterPro"/>
</dbReference>
<keyword evidence="4" id="KW-0597">Phosphoprotein</keyword>
<dbReference type="InterPro" id="IPR005467">
    <property type="entry name" value="His_kinase_dom"/>
</dbReference>
<dbReference type="SMART" id="SM00388">
    <property type="entry name" value="HisKA"/>
    <property type="match status" value="1"/>
</dbReference>
<dbReference type="InterPro" id="IPR036890">
    <property type="entry name" value="HATPase_C_sf"/>
</dbReference>
<dbReference type="SUPFAM" id="SSF55785">
    <property type="entry name" value="PYP-like sensor domain (PAS domain)"/>
    <property type="match status" value="2"/>
</dbReference>
<dbReference type="EC" id="2.7.13.3" evidence="3"/>
<dbReference type="GO" id="GO:0005886">
    <property type="term" value="C:plasma membrane"/>
    <property type="evidence" value="ECO:0007669"/>
    <property type="project" value="UniProtKB-SubCell"/>
</dbReference>
<keyword evidence="8" id="KW-1133">Transmembrane helix</keyword>
<feature type="domain" description="PAC" evidence="11">
    <location>
        <begin position="429"/>
        <end position="482"/>
    </location>
</feature>
<dbReference type="InterPro" id="IPR013656">
    <property type="entry name" value="PAS_4"/>
</dbReference>
<evidence type="ECO:0000256" key="1">
    <source>
        <dbReference type="ARBA" id="ARBA00000085"/>
    </source>
</evidence>